<dbReference type="GeneID" id="19893058"/>
<evidence type="ECO:0000256" key="1">
    <source>
        <dbReference type="SAM" id="Phobius"/>
    </source>
</evidence>
<reference evidence="2 3" key="1">
    <citation type="journal article" date="2012" name="Sci. Rep.">
        <title>Genomic perspectives on the evolution of fungal entomopathogenicity in Beauveria bassiana.</title>
        <authorList>
            <person name="Xiao G."/>
            <person name="Ying S.H."/>
            <person name="Zheng P."/>
            <person name="Wang Z.L."/>
            <person name="Zhang S."/>
            <person name="Xie X.Q."/>
            <person name="Shang Y."/>
            <person name="St Leger R.J."/>
            <person name="Zhao G.P."/>
            <person name="Wang C."/>
            <person name="Feng M.G."/>
        </authorList>
    </citation>
    <scope>NUCLEOTIDE SEQUENCE [LARGE SCALE GENOMIC DNA]</scope>
    <source>
        <strain evidence="2 3">ARSEF 2860</strain>
    </source>
</reference>
<accession>J4VQQ9</accession>
<dbReference type="HOGENOM" id="CLU_1517614_0_0_1"/>
<dbReference type="EMBL" id="JH725232">
    <property type="protein sequence ID" value="EJP61010.1"/>
    <property type="molecule type" value="Genomic_DNA"/>
</dbReference>
<dbReference type="STRING" id="655819.J4VQQ9"/>
<feature type="transmembrane region" description="Helical" evidence="1">
    <location>
        <begin position="94"/>
        <end position="117"/>
    </location>
</feature>
<gene>
    <name evidence="2" type="ORF">BBA_10046</name>
</gene>
<keyword evidence="1" id="KW-0812">Transmembrane</keyword>
<protein>
    <submittedName>
        <fullName evidence="2">Uncharacterized protein</fullName>
    </submittedName>
</protein>
<dbReference type="Pfam" id="PF20246">
    <property type="entry name" value="DUF6601"/>
    <property type="match status" value="1"/>
</dbReference>
<dbReference type="Proteomes" id="UP000002762">
    <property type="component" value="Unassembled WGS sequence"/>
</dbReference>
<dbReference type="InParanoid" id="J4VQQ9"/>
<name>J4VQQ9_BEAB2</name>
<feature type="transmembrane region" description="Helical" evidence="1">
    <location>
        <begin position="137"/>
        <end position="158"/>
    </location>
</feature>
<keyword evidence="3" id="KW-1185">Reference proteome</keyword>
<evidence type="ECO:0000313" key="2">
    <source>
        <dbReference type="EMBL" id="EJP61010.1"/>
    </source>
</evidence>
<dbReference type="RefSeq" id="XP_008603365.1">
    <property type="nucleotide sequence ID" value="XM_008605143.1"/>
</dbReference>
<organism evidence="2 3">
    <name type="scientific">Beauveria bassiana (strain ARSEF 2860)</name>
    <name type="common">White muscardine disease fungus</name>
    <name type="synonym">Tritirachium shiotae</name>
    <dbReference type="NCBI Taxonomy" id="655819"/>
    <lineage>
        <taxon>Eukaryota</taxon>
        <taxon>Fungi</taxon>
        <taxon>Dikarya</taxon>
        <taxon>Ascomycota</taxon>
        <taxon>Pezizomycotina</taxon>
        <taxon>Sordariomycetes</taxon>
        <taxon>Hypocreomycetidae</taxon>
        <taxon>Hypocreales</taxon>
        <taxon>Cordycipitaceae</taxon>
        <taxon>Beauveria</taxon>
    </lineage>
</organism>
<dbReference type="AlphaFoldDB" id="J4VQQ9"/>
<keyword evidence="1" id="KW-0472">Membrane</keyword>
<dbReference type="InterPro" id="IPR046536">
    <property type="entry name" value="DUF6601"/>
</dbReference>
<sequence>MVLSSRVLGGLDRGVNQPVGFMGKIPDPSVRKVVREEIFKQLDTEYICPASTSDLSTGSCVSESSERDLRPGTDADARIDGSLGSVPRLFPRSLCLAGQATLFMAIVLTAMQVGLATESLGHNQAFRSASYGFTGFSVLRGLIAGPVIVLQFCATFLWNWMKALHRKGTPYSGVRSV</sequence>
<evidence type="ECO:0000313" key="3">
    <source>
        <dbReference type="Proteomes" id="UP000002762"/>
    </source>
</evidence>
<keyword evidence="1" id="KW-1133">Transmembrane helix</keyword>
<proteinExistence type="predicted"/>